<protein>
    <submittedName>
        <fullName evidence="3">Uncharacterized protein</fullName>
    </submittedName>
</protein>
<dbReference type="AlphaFoldDB" id="A0A7S2YPK7"/>
<feature type="signal peptide" evidence="2">
    <location>
        <begin position="1"/>
        <end position="23"/>
    </location>
</feature>
<feature type="compositionally biased region" description="Polar residues" evidence="1">
    <location>
        <begin position="188"/>
        <end position="199"/>
    </location>
</feature>
<sequence length="472" mass="52412">MVSNRSCFVECLVWALAASSVTAFAPLSASPLVTSTSTQLNSWWDGATSTMERTRTDSVFDAGMTRVGPRRDSSGRRYSDYMSQSDENYNYRNSGTSRRRFGNDYAYGGSSIRGRSTRWEPSSYDNYYSGRRYGNDYRPSNFGSRSWYDDTSFSSYGRQHARRSAGARWRPQHKHRWYEKTTDRGYTPNIQGGTRQTFSKRGGGYDDSQTVLELGSEGRPLYANVETWEGPDNTRASLNFYSQDGLDYGVRVLQGSRYGRDNWNDETVSIRNTGPMEYPMQARVDNVRGGAGRYASYGGGMSTPTTSRGGAYRSSSYNDGYVRESNGDAFRSYGGSSSSYGYGGRTSSISGSSYSSSYGGSVPTGVNAKTIQGGGATRHWQLSPEVQSVKVELHSQGLPIMARIELLQGPNNVKTLGEVYQEDGYERPFVCVLDTGDSEYTYNKGTIQIINEGPMEFPIVASVEAHEVMAYY</sequence>
<dbReference type="Pfam" id="PF25192">
    <property type="entry name" value="DiatomPyrShell"/>
    <property type="match status" value="1"/>
</dbReference>
<evidence type="ECO:0000256" key="2">
    <source>
        <dbReference type="SAM" id="SignalP"/>
    </source>
</evidence>
<dbReference type="EMBL" id="HBHT01034633">
    <property type="protein sequence ID" value="CAD9987505.1"/>
    <property type="molecule type" value="Transcribed_RNA"/>
</dbReference>
<dbReference type="InterPro" id="IPR057491">
    <property type="entry name" value="DiatomPyrShell"/>
</dbReference>
<name>A0A7S2YPK7_9STRA</name>
<feature type="region of interest" description="Disordered" evidence="1">
    <location>
        <begin position="183"/>
        <end position="205"/>
    </location>
</feature>
<evidence type="ECO:0000313" key="3">
    <source>
        <dbReference type="EMBL" id="CAD9987505.1"/>
    </source>
</evidence>
<evidence type="ECO:0000256" key="1">
    <source>
        <dbReference type="SAM" id="MobiDB-lite"/>
    </source>
</evidence>
<feature type="chain" id="PRO_5030957589" evidence="2">
    <location>
        <begin position="24"/>
        <end position="472"/>
    </location>
</feature>
<proteinExistence type="predicted"/>
<organism evidence="3">
    <name type="scientific">Entomoneis paludosa</name>
    <dbReference type="NCBI Taxonomy" id="265537"/>
    <lineage>
        <taxon>Eukaryota</taxon>
        <taxon>Sar</taxon>
        <taxon>Stramenopiles</taxon>
        <taxon>Ochrophyta</taxon>
        <taxon>Bacillariophyta</taxon>
        <taxon>Bacillariophyceae</taxon>
        <taxon>Bacillariophycidae</taxon>
        <taxon>Entomoneidaceae</taxon>
        <taxon>Entomoneis</taxon>
    </lineage>
</organism>
<reference evidence="3" key="1">
    <citation type="submission" date="2021-01" db="EMBL/GenBank/DDBJ databases">
        <authorList>
            <person name="Corre E."/>
            <person name="Pelletier E."/>
            <person name="Niang G."/>
            <person name="Scheremetjew M."/>
            <person name="Finn R."/>
            <person name="Kale V."/>
            <person name="Holt S."/>
            <person name="Cochrane G."/>
            <person name="Meng A."/>
            <person name="Brown T."/>
            <person name="Cohen L."/>
        </authorList>
    </citation>
    <scope>NUCLEOTIDE SEQUENCE</scope>
    <source>
        <strain evidence="3">CCMP125</strain>
    </source>
</reference>
<keyword evidence="2" id="KW-0732">Signal</keyword>
<accession>A0A7S2YPK7</accession>
<gene>
    <name evidence="3" type="ORF">APAL1065_LOCUS23285</name>
</gene>